<organism evidence="1 2">
    <name type="scientific">Alternaria panax</name>
    <dbReference type="NCBI Taxonomy" id="48097"/>
    <lineage>
        <taxon>Eukaryota</taxon>
        <taxon>Fungi</taxon>
        <taxon>Dikarya</taxon>
        <taxon>Ascomycota</taxon>
        <taxon>Pezizomycotina</taxon>
        <taxon>Dothideomycetes</taxon>
        <taxon>Pleosporomycetidae</taxon>
        <taxon>Pleosporales</taxon>
        <taxon>Pleosporineae</taxon>
        <taxon>Pleosporaceae</taxon>
        <taxon>Alternaria</taxon>
        <taxon>Alternaria sect. Panax</taxon>
    </lineage>
</organism>
<gene>
    <name evidence="1" type="ORF">G6011_01915</name>
</gene>
<sequence>MQQKVFGKVPNLFDITPLLRAIWRLKRMPDVSFTQQYGPSEKSHYEVLRCNSSAMSAVMRHICQGQLQLRQYEKLPGAIGLNRDGSGGMISWPTTNYDWRGTSREVRPKLVAVLPDPDCMSDFVTTDDGSRLKLMKPNNRASLLGLPYRILGRILGMVLSPVEGTHIDLNKDTKFNCGFIHVN</sequence>
<protein>
    <submittedName>
        <fullName evidence="1">Uncharacterized protein</fullName>
    </submittedName>
</protein>
<dbReference type="EMBL" id="JAANER010000006">
    <property type="protein sequence ID" value="KAG9187992.1"/>
    <property type="molecule type" value="Genomic_DNA"/>
</dbReference>
<dbReference type="AlphaFoldDB" id="A0AAD4I716"/>
<evidence type="ECO:0000313" key="1">
    <source>
        <dbReference type="EMBL" id="KAG9187992.1"/>
    </source>
</evidence>
<reference evidence="1" key="1">
    <citation type="submission" date="2021-07" db="EMBL/GenBank/DDBJ databases">
        <title>Genome Resource of American Ginseng Black Spot Pathogen Alternaria panax.</title>
        <authorList>
            <person name="Qiu C."/>
            <person name="Wang W."/>
            <person name="Liu Z."/>
        </authorList>
    </citation>
    <scope>NUCLEOTIDE SEQUENCE</scope>
    <source>
        <strain evidence="1">BNCC115425</strain>
    </source>
</reference>
<comment type="caution">
    <text evidence="1">The sequence shown here is derived from an EMBL/GenBank/DDBJ whole genome shotgun (WGS) entry which is preliminary data.</text>
</comment>
<name>A0AAD4I716_9PLEO</name>
<keyword evidence="2" id="KW-1185">Reference proteome</keyword>
<proteinExistence type="predicted"/>
<evidence type="ECO:0000313" key="2">
    <source>
        <dbReference type="Proteomes" id="UP001199106"/>
    </source>
</evidence>
<dbReference type="Proteomes" id="UP001199106">
    <property type="component" value="Unassembled WGS sequence"/>
</dbReference>
<accession>A0AAD4I716</accession>